<protein>
    <recommendedName>
        <fullName evidence="3">Cytochrome P450</fullName>
    </recommendedName>
</protein>
<keyword evidence="1" id="KW-1133">Transmembrane helix</keyword>
<evidence type="ECO:0000256" key="1">
    <source>
        <dbReference type="SAM" id="Phobius"/>
    </source>
</evidence>
<keyword evidence="1" id="KW-0812">Transmembrane</keyword>
<dbReference type="EMBL" id="HBHI01018168">
    <property type="protein sequence ID" value="CAD9679690.1"/>
    <property type="molecule type" value="Transcribed_RNA"/>
</dbReference>
<accession>A0A7S2WCB8</accession>
<sequence>MISTSFCIDTSLSLYKGVDLNYQTFLLSTLFIALILVIAKYVVSYNKKSRPLKGVPMAPNSHWFLGHTKLFLCPDFEKSWRTLAYDNANDDGVCSFWVRRKPIVTVTKVEHARAICIAGSYREATPVLTKHIRVLGGSIGLWF</sequence>
<evidence type="ECO:0000313" key="2">
    <source>
        <dbReference type="EMBL" id="CAD9679690.1"/>
    </source>
</evidence>
<evidence type="ECO:0008006" key="3">
    <source>
        <dbReference type="Google" id="ProtNLM"/>
    </source>
</evidence>
<keyword evidence="1" id="KW-0472">Membrane</keyword>
<reference evidence="2" key="1">
    <citation type="submission" date="2021-01" db="EMBL/GenBank/DDBJ databases">
        <authorList>
            <person name="Corre E."/>
            <person name="Pelletier E."/>
            <person name="Niang G."/>
            <person name="Scheremetjew M."/>
            <person name="Finn R."/>
            <person name="Kale V."/>
            <person name="Holt S."/>
            <person name="Cochrane G."/>
            <person name="Meng A."/>
            <person name="Brown T."/>
            <person name="Cohen L."/>
        </authorList>
    </citation>
    <scope>NUCLEOTIDE SEQUENCE</scope>
    <source>
        <strain evidence="2">CCMP1452</strain>
    </source>
</reference>
<dbReference type="AlphaFoldDB" id="A0A7S2WCB8"/>
<feature type="transmembrane region" description="Helical" evidence="1">
    <location>
        <begin position="20"/>
        <end position="43"/>
    </location>
</feature>
<organism evidence="2">
    <name type="scientific">Eucampia antarctica</name>
    <dbReference type="NCBI Taxonomy" id="49252"/>
    <lineage>
        <taxon>Eukaryota</taxon>
        <taxon>Sar</taxon>
        <taxon>Stramenopiles</taxon>
        <taxon>Ochrophyta</taxon>
        <taxon>Bacillariophyta</taxon>
        <taxon>Mediophyceae</taxon>
        <taxon>Biddulphiophycidae</taxon>
        <taxon>Hemiaulales</taxon>
        <taxon>Hemiaulaceae</taxon>
        <taxon>Eucampia</taxon>
    </lineage>
</organism>
<gene>
    <name evidence="2" type="ORF">EANT1437_LOCUS9284</name>
</gene>
<name>A0A7S2WCB8_9STRA</name>
<proteinExistence type="predicted"/>